<reference evidence="4" key="1">
    <citation type="submission" date="2022-06" db="EMBL/GenBank/DDBJ databases">
        <title>New cyanobacteria of genus Symplocastrum in benthos of Lake Baikal.</title>
        <authorList>
            <person name="Sorokovikova E."/>
            <person name="Tikhonova I."/>
            <person name="Krasnopeev A."/>
            <person name="Evseev P."/>
            <person name="Gladkikh A."/>
            <person name="Belykh O."/>
        </authorList>
    </citation>
    <scope>NUCLEOTIDE SEQUENCE</scope>
    <source>
        <strain evidence="4">BBK-W-15</strain>
    </source>
</reference>
<feature type="domain" description="EamA" evidence="3">
    <location>
        <begin position="19"/>
        <end position="159"/>
    </location>
</feature>
<keyword evidence="2" id="KW-0472">Membrane</keyword>
<feature type="transmembrane region" description="Helical" evidence="2">
    <location>
        <begin position="232"/>
        <end position="254"/>
    </location>
</feature>
<dbReference type="RefSeq" id="WP_254010398.1">
    <property type="nucleotide sequence ID" value="NZ_JAMZMM010000020.1"/>
</dbReference>
<evidence type="ECO:0000313" key="5">
    <source>
        <dbReference type="Proteomes" id="UP001204953"/>
    </source>
</evidence>
<feature type="domain" description="EamA" evidence="3">
    <location>
        <begin position="171"/>
        <end position="303"/>
    </location>
</feature>
<dbReference type="SUPFAM" id="SSF103481">
    <property type="entry name" value="Multidrug resistance efflux transporter EmrE"/>
    <property type="match status" value="2"/>
</dbReference>
<dbReference type="InterPro" id="IPR000620">
    <property type="entry name" value="EamA_dom"/>
</dbReference>
<accession>A0AAE3GMZ4</accession>
<dbReference type="Proteomes" id="UP001204953">
    <property type="component" value="Unassembled WGS sequence"/>
</dbReference>
<proteinExistence type="inferred from homology"/>
<feature type="transmembrane region" description="Helical" evidence="2">
    <location>
        <begin position="12"/>
        <end position="38"/>
    </location>
</feature>
<dbReference type="GO" id="GO:0016020">
    <property type="term" value="C:membrane"/>
    <property type="evidence" value="ECO:0007669"/>
    <property type="project" value="InterPro"/>
</dbReference>
<sequence>MTSKLEIPETQVVDLSVKIAITTALAAAFFLAFTPILIRISESFISPNATIFHRFWIATAILGLWQVVFLRNRQANLPIKKFTEINKIWLPLAVMAIAFVSTQLLWATSIAQTTVANSEVLHCLSPGFTTLAAWALFSQKFGGRFITGMVVATGGTIAIGFSDMFSSISLAGDGLAFLSAIFWGGYIMSMEKLRTWLSPTVILIWASGSCTLLSLGVLIITGDRLFPSSGAAWLTLIVMAFNTIIAHSLIAYSIKWLSSGLMTTILLISPVITAIMGWFLFSETLTLLNLLGFAVILVGIYLAISDTGELKVLEE</sequence>
<name>A0AAE3GMZ4_9CYAN</name>
<feature type="transmembrane region" description="Helical" evidence="2">
    <location>
        <begin position="200"/>
        <end position="220"/>
    </location>
</feature>
<evidence type="ECO:0000256" key="1">
    <source>
        <dbReference type="ARBA" id="ARBA00007362"/>
    </source>
</evidence>
<gene>
    <name evidence="4" type="ORF">NJ959_03735</name>
</gene>
<dbReference type="PANTHER" id="PTHR22911:SF76">
    <property type="entry name" value="EAMA DOMAIN-CONTAINING PROTEIN"/>
    <property type="match status" value="1"/>
</dbReference>
<evidence type="ECO:0000256" key="2">
    <source>
        <dbReference type="SAM" id="Phobius"/>
    </source>
</evidence>
<evidence type="ECO:0000259" key="3">
    <source>
        <dbReference type="Pfam" id="PF00892"/>
    </source>
</evidence>
<comment type="caution">
    <text evidence="4">The sequence shown here is derived from an EMBL/GenBank/DDBJ whole genome shotgun (WGS) entry which is preliminary data.</text>
</comment>
<dbReference type="Pfam" id="PF00892">
    <property type="entry name" value="EamA"/>
    <property type="match status" value="2"/>
</dbReference>
<feature type="transmembrane region" description="Helical" evidence="2">
    <location>
        <begin position="88"/>
        <end position="107"/>
    </location>
</feature>
<feature type="transmembrane region" description="Helical" evidence="2">
    <location>
        <begin position="119"/>
        <end position="137"/>
    </location>
</feature>
<dbReference type="InterPro" id="IPR037185">
    <property type="entry name" value="EmrE-like"/>
</dbReference>
<organism evidence="4 5">
    <name type="scientific">Limnofasciculus baicalensis BBK-W-15</name>
    <dbReference type="NCBI Taxonomy" id="2699891"/>
    <lineage>
        <taxon>Bacteria</taxon>
        <taxon>Bacillati</taxon>
        <taxon>Cyanobacteriota</taxon>
        <taxon>Cyanophyceae</taxon>
        <taxon>Coleofasciculales</taxon>
        <taxon>Coleofasciculaceae</taxon>
        <taxon>Limnofasciculus</taxon>
        <taxon>Limnofasciculus baicalensis</taxon>
    </lineage>
</organism>
<comment type="similarity">
    <text evidence="1">Belongs to the EamA transporter family.</text>
</comment>
<keyword evidence="5" id="KW-1185">Reference proteome</keyword>
<keyword evidence="2" id="KW-1133">Transmembrane helix</keyword>
<evidence type="ECO:0000313" key="4">
    <source>
        <dbReference type="EMBL" id="MCP2727586.1"/>
    </source>
</evidence>
<keyword evidence="2" id="KW-0812">Transmembrane</keyword>
<dbReference type="AlphaFoldDB" id="A0AAE3GMZ4"/>
<feature type="transmembrane region" description="Helical" evidence="2">
    <location>
        <begin position="287"/>
        <end position="304"/>
    </location>
</feature>
<feature type="transmembrane region" description="Helical" evidence="2">
    <location>
        <begin position="144"/>
        <end position="162"/>
    </location>
</feature>
<feature type="transmembrane region" description="Helical" evidence="2">
    <location>
        <begin position="168"/>
        <end position="188"/>
    </location>
</feature>
<protein>
    <submittedName>
        <fullName evidence="4">DMT family transporter</fullName>
    </submittedName>
</protein>
<dbReference type="PANTHER" id="PTHR22911">
    <property type="entry name" value="ACYL-MALONYL CONDENSING ENZYME-RELATED"/>
    <property type="match status" value="1"/>
</dbReference>
<feature type="transmembrane region" description="Helical" evidence="2">
    <location>
        <begin position="261"/>
        <end position="281"/>
    </location>
</feature>
<feature type="transmembrane region" description="Helical" evidence="2">
    <location>
        <begin position="50"/>
        <end position="68"/>
    </location>
</feature>
<dbReference type="EMBL" id="JAMZMM010000020">
    <property type="protein sequence ID" value="MCP2727586.1"/>
    <property type="molecule type" value="Genomic_DNA"/>
</dbReference>